<evidence type="ECO:0000313" key="3">
    <source>
        <dbReference type="Proteomes" id="UP000028302"/>
    </source>
</evidence>
<keyword evidence="3" id="KW-1185">Reference proteome</keyword>
<dbReference type="RefSeq" id="WP_037335464.1">
    <property type="nucleotide sequence ID" value="NZ_APNK01000006.1"/>
</dbReference>
<evidence type="ECO:0000313" key="2">
    <source>
        <dbReference type="EMBL" id="KEZ78095.1"/>
    </source>
</evidence>
<gene>
    <name evidence="2" type="ORF">C41B8_05907</name>
</gene>
<protein>
    <recommendedName>
        <fullName evidence="4">Lipoprotein</fullName>
    </recommendedName>
</protein>
<accession>A0A084IN11</accession>
<organism evidence="2 3">
    <name type="scientific">Salinisphaera hydrothermalis (strain C41B8)</name>
    <dbReference type="NCBI Taxonomy" id="1304275"/>
    <lineage>
        <taxon>Bacteria</taxon>
        <taxon>Pseudomonadati</taxon>
        <taxon>Pseudomonadota</taxon>
        <taxon>Gammaproteobacteria</taxon>
        <taxon>Salinisphaerales</taxon>
        <taxon>Salinisphaeraceae</taxon>
        <taxon>Salinisphaera</taxon>
    </lineage>
</organism>
<dbReference type="EMBL" id="APNK01000006">
    <property type="protein sequence ID" value="KEZ78095.1"/>
    <property type="molecule type" value="Genomic_DNA"/>
</dbReference>
<feature type="signal peptide" evidence="1">
    <location>
        <begin position="1"/>
        <end position="24"/>
    </location>
</feature>
<sequence length="162" mass="17366">MIARPARIAAALFVPIAALLSACASHPPTGPGDTRSSADVPDRSILVSDKHSSALAQGLRHALSQRGWHLVRYRGDLTHPGRHYRAMAQRAKYRLTLTDTPVSACRDGDPGYRYRIAVIQNDGGNVPVTLSGAACLSTIVQDFASALDRNGLARASRQDDLP</sequence>
<dbReference type="PROSITE" id="PS51257">
    <property type="entry name" value="PROKAR_LIPOPROTEIN"/>
    <property type="match status" value="1"/>
</dbReference>
<evidence type="ECO:0000256" key="1">
    <source>
        <dbReference type="SAM" id="SignalP"/>
    </source>
</evidence>
<dbReference type="Proteomes" id="UP000028302">
    <property type="component" value="Unassembled WGS sequence"/>
</dbReference>
<proteinExistence type="predicted"/>
<comment type="caution">
    <text evidence="2">The sequence shown here is derived from an EMBL/GenBank/DDBJ whole genome shotgun (WGS) entry which is preliminary data.</text>
</comment>
<feature type="chain" id="PRO_5001776594" description="Lipoprotein" evidence="1">
    <location>
        <begin position="25"/>
        <end position="162"/>
    </location>
</feature>
<dbReference type="OrthoDB" id="7067608at2"/>
<evidence type="ECO:0008006" key="4">
    <source>
        <dbReference type="Google" id="ProtNLM"/>
    </source>
</evidence>
<keyword evidence="1" id="KW-0732">Signal</keyword>
<reference evidence="2 3" key="1">
    <citation type="submission" date="2013-03" db="EMBL/GenBank/DDBJ databases">
        <title>Salinisphaera hydrothermalis C41B8 Genome Sequencing.</title>
        <authorList>
            <person name="Li C."/>
            <person name="Lai Q."/>
            <person name="Shao Z."/>
        </authorList>
    </citation>
    <scope>NUCLEOTIDE SEQUENCE [LARGE SCALE GENOMIC DNA]</scope>
    <source>
        <strain evidence="2 3">C41B8</strain>
    </source>
</reference>
<name>A0A084IN11_SALHC</name>
<dbReference type="AlphaFoldDB" id="A0A084IN11"/>